<organism evidence="1 2">
    <name type="scientific">Aquatica leii</name>
    <dbReference type="NCBI Taxonomy" id="1421715"/>
    <lineage>
        <taxon>Eukaryota</taxon>
        <taxon>Metazoa</taxon>
        <taxon>Ecdysozoa</taxon>
        <taxon>Arthropoda</taxon>
        <taxon>Hexapoda</taxon>
        <taxon>Insecta</taxon>
        <taxon>Pterygota</taxon>
        <taxon>Neoptera</taxon>
        <taxon>Endopterygota</taxon>
        <taxon>Coleoptera</taxon>
        <taxon>Polyphaga</taxon>
        <taxon>Elateriformia</taxon>
        <taxon>Elateroidea</taxon>
        <taxon>Lampyridae</taxon>
        <taxon>Luciolinae</taxon>
        <taxon>Aquatica</taxon>
    </lineage>
</organism>
<dbReference type="Proteomes" id="UP001353858">
    <property type="component" value="Unassembled WGS sequence"/>
</dbReference>
<evidence type="ECO:0000313" key="1">
    <source>
        <dbReference type="EMBL" id="KAK4871973.1"/>
    </source>
</evidence>
<reference evidence="2" key="1">
    <citation type="submission" date="2023-01" db="EMBL/GenBank/DDBJ databases">
        <title>Key to firefly adult light organ development and bioluminescence: homeobox transcription factors regulate luciferase expression and transportation to peroxisome.</title>
        <authorList>
            <person name="Fu X."/>
        </authorList>
    </citation>
    <scope>NUCLEOTIDE SEQUENCE [LARGE SCALE GENOMIC DNA]</scope>
</reference>
<dbReference type="AlphaFoldDB" id="A0AAN7NZW5"/>
<protein>
    <submittedName>
        <fullName evidence="1">Uncharacterized protein</fullName>
    </submittedName>
</protein>
<proteinExistence type="predicted"/>
<comment type="caution">
    <text evidence="1">The sequence shown here is derived from an EMBL/GenBank/DDBJ whole genome shotgun (WGS) entry which is preliminary data.</text>
</comment>
<keyword evidence="2" id="KW-1185">Reference proteome</keyword>
<evidence type="ECO:0000313" key="2">
    <source>
        <dbReference type="Proteomes" id="UP001353858"/>
    </source>
</evidence>
<dbReference type="EMBL" id="JARPUR010000008">
    <property type="protein sequence ID" value="KAK4871973.1"/>
    <property type="molecule type" value="Genomic_DNA"/>
</dbReference>
<sequence>MNNDWFKVNVPDEIQYRKLIITLRNYEIEYYTYEDKQNRPIKVMARGIHPTCSIKLITEDLLDNATTMKPLPLHMLSFNKSADIKDIFAINLIAGLKILLYKQILKPVWVYGVQLWGCTKKSNIKIIQTFHWYIRNDDIHKDLQVLTVSAEIKKLARKHEARLHEHENVEVLQLLENNQLTRRLKRLKPFELV</sequence>
<name>A0AAN7NZW5_9COLE</name>
<accession>A0AAN7NZW5</accession>
<gene>
    <name evidence="1" type="ORF">RN001_016097</name>
</gene>